<geneLocation type="plasmid" evidence="3">
    <name>pHSAL2</name>
</geneLocation>
<dbReference type="EMBL" id="CP038633">
    <property type="protein sequence ID" value="QCC46131.1"/>
    <property type="molecule type" value="Genomic_DNA"/>
</dbReference>
<dbReference type="InterPro" id="IPR015943">
    <property type="entry name" value="WD40/YVTN_repeat-like_dom_sf"/>
</dbReference>
<dbReference type="Gene3D" id="2.130.10.10">
    <property type="entry name" value="YVTN repeat-like/Quinoprotein amine dehydrogenase"/>
    <property type="match status" value="2"/>
</dbReference>
<dbReference type="Pfam" id="PF13360">
    <property type="entry name" value="PQQ_2"/>
    <property type="match status" value="1"/>
</dbReference>
<reference evidence="3" key="3">
    <citation type="journal article" name="MicrobiologyOpen">
        <title>Whole-genome comparison between the type strain of Halobacterium salinarum (DSM 3754(T)) and the laboratory strains R1 and NRC-1.</title>
        <authorList>
            <person name="Pfeiffer F."/>
            <person name="Losensky G."/>
            <person name="Marchfelder A."/>
            <person name="Habermann B."/>
            <person name="Dyall-Smith M."/>
        </authorList>
    </citation>
    <scope>NUCLEOTIDE SEQUENCE</scope>
    <source>
        <strain evidence="3">91-R6</strain>
    </source>
</reference>
<sequence>MNRRKYLLGLVSATTLAAGCTTGSDSDPDATVDAPTTTENTVAQTDSTTQTTPAPSPTVEWDAVAGARIGNGHHYPPPALVDGNLIVASGLNDAGVIEAYNPDTGDREWTHATNASMNSDHPLAANDSVVVVGTDDGLKAIRASNGEAAWTEDMAVYGDPLAIDDAVYVPTAAGVKARGFDGEQLWTWNHDSFVNRVGSAGDAVYTKAGTSLYAIDVSDGSTIWEKRSTMELSTPPVVVDDLLLLGRENGHLTALQTESQNEKWDVNLEQSVSAPLGVGKNAVYAAGWSRDLHALTSSDGGTKWTFSPELQTISAAVEVGDTVYVGGSNGLYARAVDDGSPQWTVGTDSAVWAPPLVEEDQLYLLTEAGGIFCISYPE</sequence>
<accession>A0A4D6GXA8</accession>
<dbReference type="InterPro" id="IPR002372">
    <property type="entry name" value="PQQ_rpt_dom"/>
</dbReference>
<reference evidence="3 5" key="1">
    <citation type="journal article" date="2019" name="Microbiol. Resour. Announc.">
        <title>The Genome Sequence of the Halobacterium salinarum Type Strain Is Closely Related to That of Laboratory Strains NRC-1 and R1.</title>
        <authorList>
            <person name="Pfeiffer F."/>
            <person name="Marchfelder A."/>
            <person name="Habermann B."/>
            <person name="Dyall-Smith M.L."/>
        </authorList>
    </citation>
    <scope>NUCLEOTIDE SEQUENCE [LARGE SCALE GENOMIC DNA]</scope>
    <source>
        <strain evidence="3">91-R6</strain>
        <strain evidence="5">ATCC 33171 / DSM 3754 / JCM 8978 / NBRC 102687 / NCIMB 764 / 91-R6</strain>
        <plasmid evidence="5">phsal2</plasmid>
    </source>
</reference>
<feature type="compositionally biased region" description="Low complexity" evidence="1">
    <location>
        <begin position="29"/>
        <end position="56"/>
    </location>
</feature>
<dbReference type="SUPFAM" id="SSF50998">
    <property type="entry name" value="Quinoprotein alcohol dehydrogenase-like"/>
    <property type="match status" value="1"/>
</dbReference>
<dbReference type="EMBL" id="VRYN01000024">
    <property type="protein sequence ID" value="TYO71458.1"/>
    <property type="molecule type" value="Genomic_DNA"/>
</dbReference>
<gene>
    <name evidence="4" type="ORF">APQ99_02435</name>
    <name evidence="3" type="ORF">HBSAL_13085</name>
</gene>
<dbReference type="AlphaFoldDB" id="A0A4D6GXA8"/>
<organism evidence="3 5">
    <name type="scientific">Halobacterium salinarum (strain ATCC 33171 / DSM 3754 / JCM 8978 / NBRC 102687 / NCIMB 764 / 91-R6)</name>
    <dbReference type="NCBI Taxonomy" id="2597657"/>
    <lineage>
        <taxon>Archaea</taxon>
        <taxon>Methanobacteriati</taxon>
        <taxon>Methanobacteriota</taxon>
        <taxon>Stenosarchaea group</taxon>
        <taxon>Halobacteria</taxon>
        <taxon>Halobacteriales</taxon>
        <taxon>Halobacteriaceae</taxon>
        <taxon>Halobacterium</taxon>
    </lineage>
</organism>
<proteinExistence type="predicted"/>
<name>A0A4D6GXA8_HALS9</name>
<evidence type="ECO:0000256" key="1">
    <source>
        <dbReference type="SAM" id="MobiDB-lite"/>
    </source>
</evidence>
<evidence type="ECO:0000313" key="4">
    <source>
        <dbReference type="EMBL" id="TYO71458.1"/>
    </source>
</evidence>
<dbReference type="InterPro" id="IPR018391">
    <property type="entry name" value="PQQ_b-propeller_rpt"/>
</dbReference>
<dbReference type="GeneID" id="39856341"/>
<protein>
    <submittedName>
        <fullName evidence="4">Outer membrane protein assembly factor BamB, contains PQQ-like beta-propeller repeat</fullName>
    </submittedName>
    <submittedName>
        <fullName evidence="3">PQQ repeat protein</fullName>
    </submittedName>
</protein>
<dbReference type="PANTHER" id="PTHR34512">
    <property type="entry name" value="CELL SURFACE PROTEIN"/>
    <property type="match status" value="1"/>
</dbReference>
<evidence type="ECO:0000259" key="2">
    <source>
        <dbReference type="Pfam" id="PF13360"/>
    </source>
</evidence>
<dbReference type="Proteomes" id="UP000323075">
    <property type="component" value="Unassembled WGS sequence"/>
</dbReference>
<dbReference type="RefSeq" id="WP_136361740.1">
    <property type="nucleotide sequence ID" value="NZ_VRYN01000024.1"/>
</dbReference>
<dbReference type="SMART" id="SM00564">
    <property type="entry name" value="PQQ"/>
    <property type="match status" value="6"/>
</dbReference>
<reference evidence="4 6" key="2">
    <citation type="submission" date="2019-07" db="EMBL/GenBank/DDBJ databases">
        <title>Genomic Encyclopedia of Archaeal and Bacterial Type Strains, Phase II (KMG-II): from individual species to whole genera.</title>
        <authorList>
            <person name="Goeker M."/>
        </authorList>
    </citation>
    <scope>NUCLEOTIDE SEQUENCE [LARGE SCALE GENOMIC DNA]</scope>
    <source>
        <strain evidence="4 6">DSM 3754</strain>
    </source>
</reference>
<keyword evidence="3" id="KW-0614">Plasmid</keyword>
<dbReference type="Proteomes" id="UP000296216">
    <property type="component" value="Plasmid pHSAL2"/>
</dbReference>
<evidence type="ECO:0000313" key="5">
    <source>
        <dbReference type="Proteomes" id="UP000296216"/>
    </source>
</evidence>
<evidence type="ECO:0000313" key="6">
    <source>
        <dbReference type="Proteomes" id="UP000323075"/>
    </source>
</evidence>
<feature type="region of interest" description="Disordered" evidence="1">
    <location>
        <begin position="21"/>
        <end position="56"/>
    </location>
</feature>
<geneLocation type="plasmid" evidence="5">
    <name>phsal2</name>
</geneLocation>
<evidence type="ECO:0000313" key="3">
    <source>
        <dbReference type="EMBL" id="QCC46131.1"/>
    </source>
</evidence>
<dbReference type="InterPro" id="IPR011047">
    <property type="entry name" value="Quinoprotein_ADH-like_sf"/>
</dbReference>
<feature type="domain" description="Pyrrolo-quinoline quinone repeat" evidence="2">
    <location>
        <begin position="181"/>
        <end position="304"/>
    </location>
</feature>
<dbReference type="PANTHER" id="PTHR34512:SF30">
    <property type="entry name" value="OUTER MEMBRANE PROTEIN ASSEMBLY FACTOR BAMB"/>
    <property type="match status" value="1"/>
</dbReference>
<dbReference type="PROSITE" id="PS51257">
    <property type="entry name" value="PROKAR_LIPOPROTEIN"/>
    <property type="match status" value="1"/>
</dbReference>